<dbReference type="Proteomes" id="UP000699462">
    <property type="component" value="Unassembled WGS sequence"/>
</dbReference>
<feature type="region of interest" description="Disordered" evidence="1">
    <location>
        <begin position="672"/>
        <end position="691"/>
    </location>
</feature>
<dbReference type="OrthoDB" id="6254528at2759"/>
<feature type="region of interest" description="Disordered" evidence="1">
    <location>
        <begin position="920"/>
        <end position="954"/>
    </location>
</feature>
<comment type="caution">
    <text evidence="2">The sequence shown here is derived from an EMBL/GenBank/DDBJ whole genome shotgun (WGS) entry which is preliminary data.</text>
</comment>
<keyword evidence="3" id="KW-1185">Reference proteome</keyword>
<evidence type="ECO:0000256" key="1">
    <source>
        <dbReference type="SAM" id="MobiDB-lite"/>
    </source>
</evidence>
<reference evidence="2 3" key="1">
    <citation type="submission" date="2019-07" db="EMBL/GenBank/DDBJ databases">
        <title>Annotation for the trematode Paragonimus westermani.</title>
        <authorList>
            <person name="Choi Y.-J."/>
        </authorList>
    </citation>
    <scope>NUCLEOTIDE SEQUENCE [LARGE SCALE GENOMIC DNA]</scope>
    <source>
        <strain evidence="2">180907_Pwestermani</strain>
    </source>
</reference>
<accession>A0A8T0DDQ9</accession>
<sequence>MVSVPTSHSMQHSCSNPLAALRRDSLFNEMDKRQLHELSCIPLTDTLCRLIQAQRDLQNTLMQNYDALKIRHRKLVAEYEQLCARDNVKAVMKLTTENKLLRQRLDEEIQLRINLEHALREVTLSLNKKVEQLTRNHMLAVQPDSTFEPLAAKLEKTIDAGFDIHSGSMEIDAEVSLDRINSKTAVTTSARDGTGHFKYLDDVQSDCAEPTDLKQKKTPVAVHIDLVGEWSVVYSRDGTTSSKYIHEMRIGTTQIRHDCSWSELDTTLVTSARARIKYVTQHGGLRRIDCIADIHGNAKSPQNYCINNSQRESDPRTLGYRLGNISWVSGSPPTYNKTQRSTNDGMEDSAGGNTFGKEELRPVDFFLQVTKISHESSMAVNNTDASQPIPLVIQFHPITGVALECGLTECYVQNCLDLLSKHSGLIWYSQTAVVWTRRVLHLMAGLTMLELSDNPKSQLTQHIVTLSEQTKPDSFRFIMWLLSQNLVTFKEETDDSHQSHPQRRVLLVLESLHFLNDPQNLSDFLHFFGVALPGSEQADWCSCTTDVRLLAATDHMPAFHKIQHIGQRDENQWFVWPLVVEDSKSSRQRKCILIHQLSLFKEPLSGVVPALLRFAGLRCAPQWDEKVNRTIKRRERNDANQILFDWIEQIWFRLIEIVTLLGRDPSKLLQHHSERNDRTSPLLPASNDSTGDAYSPDSNFWHTGAVECQKSNRTNVSTMEKLSDQDFVVAALDILNPDVFITCPSLSYFRFKTVVQETDILRWLERSWNGIWEPGLQACVTPDPNNLESGTITDEWATMAKRQPRNVHIKPNRPRSEESDIAATWFVRSIIMPGCPLKNSEFQQFISRLTGGSELISTRTLVTRQQILDTLVTLHPASALKERTITVPDRTVNRMNVVNTTEARRTVDRVIHSKACERAKHIQMQPPLNRGESDAKQMTSTEPSQTKSNKTYRSVCPAKTNAASGVTSYSIITKSSDTIPQRAQSLRYSKIGQEGRIDTSHTPIRRSESAKSSHKFTFKRPMSFDT</sequence>
<proteinExistence type="predicted"/>
<protein>
    <submittedName>
        <fullName evidence="2">Uncharacterized protein</fullName>
    </submittedName>
</protein>
<dbReference type="EMBL" id="JTDF01007669">
    <property type="protein sequence ID" value="KAF8564897.1"/>
    <property type="molecule type" value="Genomic_DNA"/>
</dbReference>
<organism evidence="2 3">
    <name type="scientific">Paragonimus westermani</name>
    <dbReference type="NCBI Taxonomy" id="34504"/>
    <lineage>
        <taxon>Eukaryota</taxon>
        <taxon>Metazoa</taxon>
        <taxon>Spiralia</taxon>
        <taxon>Lophotrochozoa</taxon>
        <taxon>Platyhelminthes</taxon>
        <taxon>Trematoda</taxon>
        <taxon>Digenea</taxon>
        <taxon>Plagiorchiida</taxon>
        <taxon>Troglotremata</taxon>
        <taxon>Troglotrematidae</taxon>
        <taxon>Paragonimus</taxon>
    </lineage>
</organism>
<feature type="region of interest" description="Disordered" evidence="1">
    <location>
        <begin position="993"/>
        <end position="1026"/>
    </location>
</feature>
<feature type="compositionally biased region" description="Polar residues" evidence="1">
    <location>
        <begin position="936"/>
        <end position="952"/>
    </location>
</feature>
<feature type="compositionally biased region" description="Basic and acidic residues" evidence="1">
    <location>
        <begin position="993"/>
        <end position="1011"/>
    </location>
</feature>
<name>A0A8T0DDQ9_9TREM</name>
<evidence type="ECO:0000313" key="2">
    <source>
        <dbReference type="EMBL" id="KAF8564897.1"/>
    </source>
</evidence>
<evidence type="ECO:0000313" key="3">
    <source>
        <dbReference type="Proteomes" id="UP000699462"/>
    </source>
</evidence>
<gene>
    <name evidence="2" type="ORF">P879_02045</name>
</gene>
<dbReference type="AlphaFoldDB" id="A0A8T0DDQ9"/>